<evidence type="ECO:0000256" key="8">
    <source>
        <dbReference type="SAM" id="Phobius"/>
    </source>
</evidence>
<comment type="similarity">
    <text evidence="2">Belongs to the BCCT transporter (TC 2.A.15) family.</text>
</comment>
<evidence type="ECO:0000256" key="5">
    <source>
        <dbReference type="ARBA" id="ARBA00022692"/>
    </source>
</evidence>
<evidence type="ECO:0000256" key="2">
    <source>
        <dbReference type="ARBA" id="ARBA00005658"/>
    </source>
</evidence>
<feature type="transmembrane region" description="Helical" evidence="8">
    <location>
        <begin position="123"/>
        <end position="142"/>
    </location>
</feature>
<dbReference type="PANTHER" id="PTHR30047">
    <property type="entry name" value="HIGH-AFFINITY CHOLINE TRANSPORT PROTEIN-RELATED"/>
    <property type="match status" value="1"/>
</dbReference>
<evidence type="ECO:0000256" key="3">
    <source>
        <dbReference type="ARBA" id="ARBA00022448"/>
    </source>
</evidence>
<dbReference type="InterPro" id="IPR000060">
    <property type="entry name" value="BCCT_transptr"/>
</dbReference>
<dbReference type="PANTHER" id="PTHR30047:SF7">
    <property type="entry name" value="HIGH-AFFINITY CHOLINE TRANSPORT PROTEIN"/>
    <property type="match status" value="1"/>
</dbReference>
<proteinExistence type="inferred from homology"/>
<dbReference type="Proteomes" id="UP000533429">
    <property type="component" value="Unassembled WGS sequence"/>
</dbReference>
<dbReference type="AlphaFoldDB" id="A0A850QMT7"/>
<dbReference type="EMBL" id="JABXOR010000314">
    <property type="protein sequence ID" value="NVO99572.1"/>
    <property type="molecule type" value="Genomic_DNA"/>
</dbReference>
<dbReference type="Pfam" id="PF02028">
    <property type="entry name" value="BCCT"/>
    <property type="match status" value="1"/>
</dbReference>
<keyword evidence="5 8" id="KW-0812">Transmembrane</keyword>
<accession>A0A850QMT7</accession>
<evidence type="ECO:0000313" key="9">
    <source>
        <dbReference type="EMBL" id="NVO99572.1"/>
    </source>
</evidence>
<evidence type="ECO:0000256" key="6">
    <source>
        <dbReference type="ARBA" id="ARBA00022989"/>
    </source>
</evidence>
<keyword evidence="4" id="KW-1003">Cell membrane</keyword>
<keyword evidence="3" id="KW-0813">Transport</keyword>
<keyword evidence="7 8" id="KW-0472">Membrane</keyword>
<reference evidence="9 10" key="1">
    <citation type="submission" date="2020-06" db="EMBL/GenBank/DDBJ databases">
        <title>Photobacterium damselae subsp. damselae comparative genomics.</title>
        <authorList>
            <person name="Osorio C.R."/>
        </authorList>
    </citation>
    <scope>NUCLEOTIDE SEQUENCE [LARGE SCALE GENOMIC DNA]</scope>
    <source>
        <strain evidence="9 10">TW250/03</strain>
    </source>
</reference>
<feature type="transmembrane region" description="Helical" evidence="8">
    <location>
        <begin position="22"/>
        <end position="41"/>
    </location>
</feature>
<feature type="transmembrane region" description="Helical" evidence="8">
    <location>
        <begin position="81"/>
        <end position="102"/>
    </location>
</feature>
<dbReference type="GO" id="GO:0022857">
    <property type="term" value="F:transmembrane transporter activity"/>
    <property type="evidence" value="ECO:0007669"/>
    <property type="project" value="InterPro"/>
</dbReference>
<name>A0A850QMT7_PHODD</name>
<keyword evidence="6 8" id="KW-1133">Transmembrane helix</keyword>
<feature type="transmembrane region" description="Helical" evidence="8">
    <location>
        <begin position="148"/>
        <end position="168"/>
    </location>
</feature>
<evidence type="ECO:0000256" key="4">
    <source>
        <dbReference type="ARBA" id="ARBA00022475"/>
    </source>
</evidence>
<dbReference type="GO" id="GO:0005886">
    <property type="term" value="C:plasma membrane"/>
    <property type="evidence" value="ECO:0007669"/>
    <property type="project" value="UniProtKB-SubCell"/>
</dbReference>
<sequence length="305" mass="33285">VFAPSMGLFVARISRGRTIKQMVTGSIFFGSMGCFLFFMILGNYGLSLQLSGALDVVGILNAEGATKAIFSILEQLPFSTFVIAAFTVLCLIFTATTFDSISYILASVVQNNVTEEPMRWNRLFWAFALSFMPSVLLFMGGLSTLQTAAIVGGLPLLVIAVMLMVSAVKAATLDLSHQEGYEDPTINIEELPDVDPWSKEGMALAKFEQLRDAAIEAADAEREALNAIWKLKKKMRAEALSRGDSGYELGDLPQEMHDELEQLTDAAMSAKDAKLAASEQAQEARVAFNDIMKQKILAETQEQTA</sequence>
<comment type="subcellular location">
    <subcellularLocation>
        <location evidence="1">Cell membrane</location>
        <topology evidence="1">Multi-pass membrane protein</topology>
    </subcellularLocation>
</comment>
<comment type="caution">
    <text evidence="9">The sequence shown here is derived from an EMBL/GenBank/DDBJ whole genome shotgun (WGS) entry which is preliminary data.</text>
</comment>
<evidence type="ECO:0000256" key="1">
    <source>
        <dbReference type="ARBA" id="ARBA00004651"/>
    </source>
</evidence>
<protein>
    <submittedName>
        <fullName evidence="9">BCCT family transporter</fullName>
    </submittedName>
</protein>
<gene>
    <name evidence="9" type="ORF">HWA77_05045</name>
</gene>
<organism evidence="9 10">
    <name type="scientific">Photobacterium damselae subsp. damselae</name>
    <name type="common">Listonella damsela</name>
    <dbReference type="NCBI Taxonomy" id="85581"/>
    <lineage>
        <taxon>Bacteria</taxon>
        <taxon>Pseudomonadati</taxon>
        <taxon>Pseudomonadota</taxon>
        <taxon>Gammaproteobacteria</taxon>
        <taxon>Vibrionales</taxon>
        <taxon>Vibrionaceae</taxon>
        <taxon>Photobacterium</taxon>
    </lineage>
</organism>
<evidence type="ECO:0000313" key="10">
    <source>
        <dbReference type="Proteomes" id="UP000533429"/>
    </source>
</evidence>
<feature type="non-terminal residue" evidence="9">
    <location>
        <position position="1"/>
    </location>
</feature>
<evidence type="ECO:0000256" key="7">
    <source>
        <dbReference type="ARBA" id="ARBA00023136"/>
    </source>
</evidence>